<evidence type="ECO:0000313" key="1">
    <source>
        <dbReference type="EMBL" id="KRZ03102.1"/>
    </source>
</evidence>
<dbReference type="AlphaFoldDB" id="A0A0V1GXQ0"/>
<name>A0A0V1GXQ0_9BILA</name>
<accession>A0A0V1GXQ0</accession>
<reference evidence="1 2" key="1">
    <citation type="submission" date="2015-01" db="EMBL/GenBank/DDBJ databases">
        <title>Evolution of Trichinella species and genotypes.</title>
        <authorList>
            <person name="Korhonen P.K."/>
            <person name="Edoardo P."/>
            <person name="Giuseppe L.R."/>
            <person name="Gasser R.B."/>
        </authorList>
    </citation>
    <scope>NUCLEOTIDE SEQUENCE [LARGE SCALE GENOMIC DNA]</scope>
    <source>
        <strain evidence="1">ISS1029</strain>
    </source>
</reference>
<gene>
    <name evidence="1" type="ORF">T11_8962</name>
</gene>
<sequence length="78" mass="9140">MPSYLQHSGLEHTDRRFRNHAVRTRAIDFLNSINLYYYSNGVIFHCVNEYANSSSSSKRETDIQTFKFEIGNVSTLKY</sequence>
<dbReference type="Proteomes" id="UP000055024">
    <property type="component" value="Unassembled WGS sequence"/>
</dbReference>
<proteinExistence type="predicted"/>
<dbReference type="EMBL" id="JYDP01000204">
    <property type="protein sequence ID" value="KRZ03102.1"/>
    <property type="molecule type" value="Genomic_DNA"/>
</dbReference>
<protein>
    <submittedName>
        <fullName evidence="1">Uncharacterized protein</fullName>
    </submittedName>
</protein>
<organism evidence="1 2">
    <name type="scientific">Trichinella zimbabwensis</name>
    <dbReference type="NCBI Taxonomy" id="268475"/>
    <lineage>
        <taxon>Eukaryota</taxon>
        <taxon>Metazoa</taxon>
        <taxon>Ecdysozoa</taxon>
        <taxon>Nematoda</taxon>
        <taxon>Enoplea</taxon>
        <taxon>Dorylaimia</taxon>
        <taxon>Trichinellida</taxon>
        <taxon>Trichinellidae</taxon>
        <taxon>Trichinella</taxon>
    </lineage>
</organism>
<keyword evidence="2" id="KW-1185">Reference proteome</keyword>
<evidence type="ECO:0000313" key="2">
    <source>
        <dbReference type="Proteomes" id="UP000055024"/>
    </source>
</evidence>
<comment type="caution">
    <text evidence="1">The sequence shown here is derived from an EMBL/GenBank/DDBJ whole genome shotgun (WGS) entry which is preliminary data.</text>
</comment>